<dbReference type="InterPro" id="IPR029151">
    <property type="entry name" value="Sensor-like_sf"/>
</dbReference>
<dbReference type="Pfam" id="PF05651">
    <property type="entry name" value="Diacid_rec"/>
    <property type="match status" value="1"/>
</dbReference>
<accession>A0A1X7G8K1</accession>
<dbReference type="InterPro" id="IPR025736">
    <property type="entry name" value="PucR_C-HTH_dom"/>
</dbReference>
<dbReference type="PANTHER" id="PTHR33744:SF15">
    <property type="entry name" value="CARBOHYDRATE DIACID REGULATOR"/>
    <property type="match status" value="1"/>
</dbReference>
<dbReference type="RefSeq" id="WP_208917290.1">
    <property type="nucleotide sequence ID" value="NZ_LT840184.1"/>
</dbReference>
<dbReference type="Pfam" id="PF13556">
    <property type="entry name" value="HTH_30"/>
    <property type="match status" value="1"/>
</dbReference>
<dbReference type="InterPro" id="IPR042070">
    <property type="entry name" value="PucR_C-HTH_sf"/>
</dbReference>
<dbReference type="InterPro" id="IPR051448">
    <property type="entry name" value="CdaR-like_regulators"/>
</dbReference>
<organism evidence="3 4">
    <name type="scientific">Paenibacillus uliginis N3/975</name>
    <dbReference type="NCBI Taxonomy" id="1313296"/>
    <lineage>
        <taxon>Bacteria</taxon>
        <taxon>Bacillati</taxon>
        <taxon>Bacillota</taxon>
        <taxon>Bacilli</taxon>
        <taxon>Bacillales</taxon>
        <taxon>Paenibacillaceae</taxon>
        <taxon>Paenibacillus</taxon>
    </lineage>
</organism>
<evidence type="ECO:0000259" key="2">
    <source>
        <dbReference type="Pfam" id="PF13556"/>
    </source>
</evidence>
<dbReference type="EMBL" id="LT840184">
    <property type="protein sequence ID" value="SMF65362.1"/>
    <property type="molecule type" value="Genomic_DNA"/>
</dbReference>
<gene>
    <name evidence="3" type="ORF">SAMN05661091_0157</name>
</gene>
<feature type="domain" description="PucR C-terminal helix-turn-helix" evidence="2">
    <location>
        <begin position="284"/>
        <end position="340"/>
    </location>
</feature>
<proteinExistence type="predicted"/>
<evidence type="ECO:0000313" key="3">
    <source>
        <dbReference type="EMBL" id="SMF65362.1"/>
    </source>
</evidence>
<dbReference type="InterPro" id="IPR008599">
    <property type="entry name" value="Diacid_rec"/>
</dbReference>
<evidence type="ECO:0000313" key="4">
    <source>
        <dbReference type="Proteomes" id="UP000192940"/>
    </source>
</evidence>
<dbReference type="Proteomes" id="UP000192940">
    <property type="component" value="Chromosome I"/>
</dbReference>
<feature type="domain" description="Putative sugar diacid recognition" evidence="1">
    <location>
        <begin position="3"/>
        <end position="132"/>
    </location>
</feature>
<dbReference type="SUPFAM" id="SSF103190">
    <property type="entry name" value="Sensory domain-like"/>
    <property type="match status" value="1"/>
</dbReference>
<keyword evidence="4" id="KW-1185">Reference proteome</keyword>
<dbReference type="Gene3D" id="1.10.10.2840">
    <property type="entry name" value="PucR C-terminal helix-turn-helix domain"/>
    <property type="match status" value="1"/>
</dbReference>
<dbReference type="STRING" id="1313296.SAMN05661091_0157"/>
<dbReference type="PANTHER" id="PTHR33744">
    <property type="entry name" value="CARBOHYDRATE DIACID REGULATOR"/>
    <property type="match status" value="1"/>
</dbReference>
<protein>
    <submittedName>
        <fullName evidence="3">Transcriptional regulator, CdaR family</fullName>
    </submittedName>
</protein>
<reference evidence="3 4" key="1">
    <citation type="submission" date="2017-04" db="EMBL/GenBank/DDBJ databases">
        <authorList>
            <person name="Afonso C.L."/>
            <person name="Miller P.J."/>
            <person name="Scott M.A."/>
            <person name="Spackman E."/>
            <person name="Goraichik I."/>
            <person name="Dimitrov K.M."/>
            <person name="Suarez D.L."/>
            <person name="Swayne D.E."/>
        </authorList>
    </citation>
    <scope>NUCLEOTIDE SEQUENCE [LARGE SCALE GENOMIC DNA]</scope>
    <source>
        <strain evidence="3 4">N3/975</strain>
    </source>
</reference>
<evidence type="ECO:0000259" key="1">
    <source>
        <dbReference type="Pfam" id="PF05651"/>
    </source>
</evidence>
<name>A0A1X7G8K1_9BACL</name>
<sequence length="344" mass="39529">MKLSRPLAERIANEMMNVIPYNINVMDENGTIIGSGDPKRIGTFHNGALKAIHSGRVNEVYEVGGGMMPGVNEPIMMDGVIIGVVGITGHPDEVRPFSKLLKVTVVLLIEQEVQNKRKQDERQRREKFYHELSYRKTAYDQDFLERAKDYGLDLTRKSQAILVHGALSGREFRHLVQEYSHYWNLENDKTVFFMTDHFRSKELLERLLDINGIVRIGVGQVEELAAHSLEQASLAMETSAKINPSRSINRYDDLKFIIQLSHEDRKELGAVYNVLHQNGDKLGLIETLQVYIAENGDHNQTVKRLNIHRNTLNYRLNRIRQLTGKDPRSLIELFELLCGLMWRP</sequence>
<dbReference type="AlphaFoldDB" id="A0A1X7G8K1"/>